<organism evidence="2 3">
    <name type="scientific">Fervidobacterium nodosum (strain ATCC 35602 / DSM 5306 / Rt17-B1)</name>
    <dbReference type="NCBI Taxonomy" id="381764"/>
    <lineage>
        <taxon>Bacteria</taxon>
        <taxon>Thermotogati</taxon>
        <taxon>Thermotogota</taxon>
        <taxon>Thermotogae</taxon>
        <taxon>Thermotogales</taxon>
        <taxon>Fervidobacteriaceae</taxon>
        <taxon>Fervidobacterium</taxon>
    </lineage>
</organism>
<feature type="transmembrane region" description="Helical" evidence="1">
    <location>
        <begin position="395"/>
        <end position="418"/>
    </location>
</feature>
<dbReference type="OrthoDB" id="3805529at2"/>
<protein>
    <submittedName>
        <fullName evidence="2">Uncharacterized protein</fullName>
    </submittedName>
</protein>
<gene>
    <name evidence="2" type="ordered locus">Fnod_0823</name>
</gene>
<feature type="transmembrane region" description="Helical" evidence="1">
    <location>
        <begin position="363"/>
        <end position="383"/>
    </location>
</feature>
<feature type="transmembrane region" description="Helical" evidence="1">
    <location>
        <begin position="237"/>
        <end position="256"/>
    </location>
</feature>
<feature type="transmembrane region" description="Helical" evidence="1">
    <location>
        <begin position="262"/>
        <end position="282"/>
    </location>
</feature>
<accession>A7HL93</accession>
<keyword evidence="1" id="KW-1133">Transmembrane helix</keyword>
<feature type="transmembrane region" description="Helical" evidence="1">
    <location>
        <begin position="294"/>
        <end position="312"/>
    </location>
</feature>
<sequence length="422" mass="49285">MKIHIFPKNEKYVEILITVFSVILLLSIFFRVPIDKENTAVTFFFEDDSRVLFYTGNEKIEDNVELIIPMGDIKESPQDFLKKVNGKYVGNMEFYGTTDFVKEFYKKTGYKKIVKVHYIKPEEIPKYDAFRLFKRFWRAVVERSVEVIVVPNSETSVEAYKIFSNFFQVSMRIPKPDDTTWNNKIFGILLGIYVTLQMPFAVLSFLFFKDYWFYVSLVSILGTIGCYFSAKNNFFRIVNFALLGILTNFSLYSFQYLNDLEIYRGVKISLVLLPSLLAVIIFTKLGKENIFKKSHIITFSIIGLLSISYMILRSGNYGFVTKFEEDIRLLLENIFIVRPRTKEIIFIPILLLSTEFENAFTKALFSFFGTFALVSIFNSFCHIKAPIYVLTYRETITILIGVTIYFFVVTFIKLINIWTGKE</sequence>
<dbReference type="eggNOG" id="ENOG5032DWN">
    <property type="taxonomic scope" value="Bacteria"/>
</dbReference>
<dbReference type="AlphaFoldDB" id="A7HL93"/>
<name>A7HL93_FERNB</name>
<dbReference type="EMBL" id="CP000771">
    <property type="protein sequence ID" value="ABS60676.1"/>
    <property type="molecule type" value="Genomic_DNA"/>
</dbReference>
<reference evidence="2 3" key="2">
    <citation type="journal article" date="2009" name="Proc. Natl. Acad. Sci. U.S.A.">
        <title>On the chimeric nature, thermophilic origin, and phylogenetic placement of the Thermotogales.</title>
        <authorList>
            <person name="Zhaxybayeva O."/>
            <person name="Swithers K.S."/>
            <person name="Lapierre P."/>
            <person name="Fournier G.P."/>
            <person name="Bickhart D.M."/>
            <person name="DeBoy R.T."/>
            <person name="Nelson K.E."/>
            <person name="Nesbo C.L."/>
            <person name="Doolittle W.F."/>
            <person name="Gogarten J.P."/>
            <person name="Noll K.M."/>
        </authorList>
    </citation>
    <scope>NUCLEOTIDE SEQUENCE [LARGE SCALE GENOMIC DNA]</scope>
    <source>
        <strain evidence="3">ATCC 35602 / DSM 5306 / Rt17-B1</strain>
    </source>
</reference>
<dbReference type="KEGG" id="fno:Fnod_0823"/>
<keyword evidence="1" id="KW-0812">Transmembrane</keyword>
<dbReference type="Pfam" id="PF18949">
    <property type="entry name" value="DUF5693"/>
    <property type="match status" value="1"/>
</dbReference>
<evidence type="ECO:0000313" key="3">
    <source>
        <dbReference type="Proteomes" id="UP000002415"/>
    </source>
</evidence>
<dbReference type="RefSeq" id="WP_011993992.1">
    <property type="nucleotide sequence ID" value="NC_009718.1"/>
</dbReference>
<feature type="transmembrane region" description="Helical" evidence="1">
    <location>
        <begin position="185"/>
        <end position="205"/>
    </location>
</feature>
<dbReference type="HOGENOM" id="CLU_648804_0_0_0"/>
<keyword evidence="1" id="KW-0472">Membrane</keyword>
<keyword evidence="3" id="KW-1185">Reference proteome</keyword>
<dbReference type="Proteomes" id="UP000002415">
    <property type="component" value="Chromosome"/>
</dbReference>
<proteinExistence type="predicted"/>
<evidence type="ECO:0000256" key="1">
    <source>
        <dbReference type="SAM" id="Phobius"/>
    </source>
</evidence>
<feature type="transmembrane region" description="Helical" evidence="1">
    <location>
        <begin position="12"/>
        <end position="30"/>
    </location>
</feature>
<evidence type="ECO:0000313" key="2">
    <source>
        <dbReference type="EMBL" id="ABS60676.1"/>
    </source>
</evidence>
<feature type="transmembrane region" description="Helical" evidence="1">
    <location>
        <begin position="211"/>
        <end position="230"/>
    </location>
</feature>
<reference evidence="2 3" key="1">
    <citation type="submission" date="2007-07" db="EMBL/GenBank/DDBJ databases">
        <title>Complete sequence of Fervidobacterium nodosum Rt17-B1.</title>
        <authorList>
            <consortium name="US DOE Joint Genome Institute"/>
            <person name="Copeland A."/>
            <person name="Lucas S."/>
            <person name="Lapidus A."/>
            <person name="Barry K."/>
            <person name="Glavina del Rio T."/>
            <person name="Dalin E."/>
            <person name="Tice H."/>
            <person name="Pitluck S."/>
            <person name="Saunders E."/>
            <person name="Brettin T."/>
            <person name="Bruce D."/>
            <person name="Detter J.C."/>
            <person name="Han C."/>
            <person name="Schmutz J."/>
            <person name="Larimer F."/>
            <person name="Land M."/>
            <person name="Hauser L."/>
            <person name="Kyrpides N."/>
            <person name="Mikhailova N."/>
            <person name="Nelson K."/>
            <person name="Gogarten J.P."/>
            <person name="Noll K."/>
            <person name="Richardson P."/>
        </authorList>
    </citation>
    <scope>NUCLEOTIDE SEQUENCE [LARGE SCALE GENOMIC DNA]</scope>
    <source>
        <strain evidence="3">ATCC 35602 / DSM 5306 / Rt17-B1</strain>
    </source>
</reference>
<dbReference type="STRING" id="381764.Fnod_0823"/>
<dbReference type="InterPro" id="IPR043748">
    <property type="entry name" value="DUF5693"/>
</dbReference>